<dbReference type="InterPro" id="IPR018062">
    <property type="entry name" value="HTH_AraC-typ_CS"/>
</dbReference>
<dbReference type="InterPro" id="IPR020449">
    <property type="entry name" value="Tscrpt_reg_AraC-type_HTH"/>
</dbReference>
<evidence type="ECO:0000313" key="6">
    <source>
        <dbReference type="Proteomes" id="UP001214530"/>
    </source>
</evidence>
<keyword evidence="1" id="KW-0805">Transcription regulation</keyword>
<dbReference type="Pfam" id="PF12833">
    <property type="entry name" value="HTH_18"/>
    <property type="match status" value="1"/>
</dbReference>
<organism evidence="5 6">
    <name type="scientific">Candidatus Pedobacter colombiensis</name>
    <dbReference type="NCBI Taxonomy" id="3121371"/>
    <lineage>
        <taxon>Bacteria</taxon>
        <taxon>Pseudomonadati</taxon>
        <taxon>Bacteroidota</taxon>
        <taxon>Sphingobacteriia</taxon>
        <taxon>Sphingobacteriales</taxon>
        <taxon>Sphingobacteriaceae</taxon>
        <taxon>Pedobacter</taxon>
    </lineage>
</organism>
<dbReference type="SUPFAM" id="SSF46689">
    <property type="entry name" value="Homeodomain-like"/>
    <property type="match status" value="1"/>
</dbReference>
<dbReference type="SMART" id="SM00342">
    <property type="entry name" value="HTH_ARAC"/>
    <property type="match status" value="1"/>
</dbReference>
<keyword evidence="3" id="KW-0804">Transcription</keyword>
<dbReference type="PANTHER" id="PTHR43280">
    <property type="entry name" value="ARAC-FAMILY TRANSCRIPTIONAL REGULATOR"/>
    <property type="match status" value="1"/>
</dbReference>
<dbReference type="Gene3D" id="1.10.10.60">
    <property type="entry name" value="Homeodomain-like"/>
    <property type="match status" value="1"/>
</dbReference>
<keyword evidence="2" id="KW-0238">DNA-binding</keyword>
<dbReference type="GO" id="GO:0003700">
    <property type="term" value="F:DNA-binding transcription factor activity"/>
    <property type="evidence" value="ECO:0007669"/>
    <property type="project" value="InterPro"/>
</dbReference>
<evidence type="ECO:0000256" key="2">
    <source>
        <dbReference type="ARBA" id="ARBA00023125"/>
    </source>
</evidence>
<dbReference type="PROSITE" id="PS01124">
    <property type="entry name" value="HTH_ARAC_FAMILY_2"/>
    <property type="match status" value="1"/>
</dbReference>
<dbReference type="Proteomes" id="UP001214530">
    <property type="component" value="Chromosome"/>
</dbReference>
<name>A0AAJ5W5M9_9SPHI</name>
<proteinExistence type="predicted"/>
<gene>
    <name evidence="5" type="ORF">P0Y49_16530</name>
</gene>
<evidence type="ECO:0000313" key="5">
    <source>
        <dbReference type="EMBL" id="WEK18397.1"/>
    </source>
</evidence>
<dbReference type="AlphaFoldDB" id="A0AAJ5W5M9"/>
<dbReference type="InterPro" id="IPR018060">
    <property type="entry name" value="HTH_AraC"/>
</dbReference>
<dbReference type="EMBL" id="CP119313">
    <property type="protein sequence ID" value="WEK18397.1"/>
    <property type="molecule type" value="Genomic_DNA"/>
</dbReference>
<feature type="domain" description="HTH araC/xylS-type" evidence="4">
    <location>
        <begin position="224"/>
        <end position="324"/>
    </location>
</feature>
<protein>
    <submittedName>
        <fullName evidence="5">Helix-turn-helix transcriptional regulator</fullName>
    </submittedName>
</protein>
<accession>A0AAJ5W5M9</accession>
<dbReference type="PROSITE" id="PS00041">
    <property type="entry name" value="HTH_ARAC_FAMILY_1"/>
    <property type="match status" value="1"/>
</dbReference>
<dbReference type="InterPro" id="IPR009057">
    <property type="entry name" value="Homeodomain-like_sf"/>
</dbReference>
<evidence type="ECO:0000259" key="4">
    <source>
        <dbReference type="PROSITE" id="PS01124"/>
    </source>
</evidence>
<evidence type="ECO:0000256" key="1">
    <source>
        <dbReference type="ARBA" id="ARBA00023015"/>
    </source>
</evidence>
<evidence type="ECO:0000256" key="3">
    <source>
        <dbReference type="ARBA" id="ARBA00023163"/>
    </source>
</evidence>
<dbReference type="PANTHER" id="PTHR43280:SF2">
    <property type="entry name" value="HTH-TYPE TRANSCRIPTIONAL REGULATOR EXSA"/>
    <property type="match status" value="1"/>
</dbReference>
<dbReference type="GO" id="GO:0043565">
    <property type="term" value="F:sequence-specific DNA binding"/>
    <property type="evidence" value="ECO:0007669"/>
    <property type="project" value="InterPro"/>
</dbReference>
<sequence>MRSLTELPLPSSSHANQSLDELCDFSRFSLKMAEANYITLPEGIVLVQSIDHYLARIHLYEYKMDNHSIHDMEVTEPSFFMMAMLEGCFVLYNEAGETIAEVSDNSCKLIYLDAGKYQRSLISGEHQILLLTIKPEWLIKKYGALQELQELVNCYNQGNHQSFCLPGFNIGQQLFNALGKLNVGIEGRDIDIDMHIFIKDCISKYHHKLQTKISNTEYQVNKAKEIGDFIMQNFSNKIVDDEDALAKHFMTSKITLTRLAKRHFGKPLHKQVIELRMLNSLKMLLSTKKTIQEIATNIGYEDPHYFSRAFKKQFGLSPNVIRSCAV</sequence>
<dbReference type="PRINTS" id="PR00032">
    <property type="entry name" value="HTHARAC"/>
</dbReference>
<reference evidence="5" key="1">
    <citation type="submission" date="2023-03" db="EMBL/GenBank/DDBJ databases">
        <title>Andean soil-derived lignocellulolytic bacterial consortium as a source of novel taxa and putative plastic-active enzymes.</title>
        <authorList>
            <person name="Diaz-Garcia L."/>
            <person name="Chuvochina M."/>
            <person name="Feuerriegel G."/>
            <person name="Bunk B."/>
            <person name="Sproer C."/>
            <person name="Streit W.R."/>
            <person name="Rodriguez L.M."/>
            <person name="Overmann J."/>
            <person name="Jimenez D.J."/>
        </authorList>
    </citation>
    <scope>NUCLEOTIDE SEQUENCE</scope>
    <source>
        <strain evidence="5">MAG 3858</strain>
    </source>
</reference>